<evidence type="ECO:0000256" key="1">
    <source>
        <dbReference type="ARBA" id="ARBA00023015"/>
    </source>
</evidence>
<evidence type="ECO:0000256" key="3">
    <source>
        <dbReference type="ARBA" id="ARBA00023163"/>
    </source>
</evidence>
<dbReference type="Proteomes" id="UP000305778">
    <property type="component" value="Unassembled WGS sequence"/>
</dbReference>
<feature type="domain" description="IclR-ED" evidence="5">
    <location>
        <begin position="84"/>
        <end position="255"/>
    </location>
</feature>
<dbReference type="PROSITE" id="PS51077">
    <property type="entry name" value="HTH_ICLR"/>
    <property type="match status" value="1"/>
</dbReference>
<dbReference type="PANTHER" id="PTHR30136">
    <property type="entry name" value="HELIX-TURN-HELIX TRANSCRIPTIONAL REGULATOR, ICLR FAMILY"/>
    <property type="match status" value="1"/>
</dbReference>
<evidence type="ECO:0000313" key="7">
    <source>
        <dbReference type="Proteomes" id="UP000305778"/>
    </source>
</evidence>
<keyword evidence="2" id="KW-0238">DNA-binding</keyword>
<evidence type="ECO:0000259" key="5">
    <source>
        <dbReference type="PROSITE" id="PS51078"/>
    </source>
</evidence>
<evidence type="ECO:0000256" key="2">
    <source>
        <dbReference type="ARBA" id="ARBA00023125"/>
    </source>
</evidence>
<dbReference type="PANTHER" id="PTHR30136:SF8">
    <property type="entry name" value="TRANSCRIPTIONAL REGULATORY PROTEIN"/>
    <property type="match status" value="1"/>
</dbReference>
<dbReference type="OrthoDB" id="8479143at2"/>
<dbReference type="GO" id="GO:0003677">
    <property type="term" value="F:DNA binding"/>
    <property type="evidence" value="ECO:0007669"/>
    <property type="project" value="UniProtKB-KW"/>
</dbReference>
<dbReference type="SUPFAM" id="SSF55781">
    <property type="entry name" value="GAF domain-like"/>
    <property type="match status" value="1"/>
</dbReference>
<dbReference type="InterPro" id="IPR014757">
    <property type="entry name" value="Tscrpt_reg_IclR_C"/>
</dbReference>
<dbReference type="AlphaFoldDB" id="A0A4U0SKR7"/>
<dbReference type="EMBL" id="SUMC01000014">
    <property type="protein sequence ID" value="TKA10434.1"/>
    <property type="molecule type" value="Genomic_DNA"/>
</dbReference>
<dbReference type="InterPro" id="IPR005471">
    <property type="entry name" value="Tscrpt_reg_IclR_N"/>
</dbReference>
<protein>
    <submittedName>
        <fullName evidence="6">IclR family transcriptional regulator</fullName>
    </submittedName>
</protein>
<dbReference type="Pfam" id="PF01614">
    <property type="entry name" value="IclR_C"/>
    <property type="match status" value="1"/>
</dbReference>
<accession>A0A4U0SKR7</accession>
<evidence type="ECO:0000259" key="4">
    <source>
        <dbReference type="PROSITE" id="PS51077"/>
    </source>
</evidence>
<gene>
    <name evidence="6" type="ORF">FCI23_17285</name>
</gene>
<dbReference type="GO" id="GO:0003700">
    <property type="term" value="F:DNA-binding transcription factor activity"/>
    <property type="evidence" value="ECO:0007669"/>
    <property type="project" value="TreeGrafter"/>
</dbReference>
<comment type="caution">
    <text evidence="6">The sequence shown here is derived from an EMBL/GenBank/DDBJ whole genome shotgun (WGS) entry which is preliminary data.</text>
</comment>
<dbReference type="SUPFAM" id="SSF46785">
    <property type="entry name" value="Winged helix' DNA-binding domain"/>
    <property type="match status" value="1"/>
</dbReference>
<dbReference type="Pfam" id="PF09339">
    <property type="entry name" value="HTH_IclR"/>
    <property type="match status" value="1"/>
</dbReference>
<keyword evidence="7" id="KW-1185">Reference proteome</keyword>
<proteinExistence type="predicted"/>
<dbReference type="InterPro" id="IPR036390">
    <property type="entry name" value="WH_DNA-bd_sf"/>
</dbReference>
<sequence length="256" mass="27000">MAEASAPRAPGAADEKAMPAIQAVERAANILGAFSPHRPRLTLNEITAVLGTSKATAHRYTKALRAVDLLRYDPRESVYSLGPQVLTLAAAARAGLPLVKVAEPFMDRLVREAQETVVLSVWDGECPIVVASNDSTDSVARVTVRLGARLSPTASAQGRVFCAYLQPDEVPILGRELHASPELAEELDVIRSTGVSVKSPVVNGLRTIAAPVFQAGRAVAALAVIAPSAAVEQDDKNQIQALIRTADNLSSVLGRS</sequence>
<dbReference type="Gene3D" id="1.10.10.10">
    <property type="entry name" value="Winged helix-like DNA-binding domain superfamily/Winged helix DNA-binding domain"/>
    <property type="match status" value="1"/>
</dbReference>
<dbReference type="InterPro" id="IPR036388">
    <property type="entry name" value="WH-like_DNA-bd_sf"/>
</dbReference>
<dbReference type="Gene3D" id="3.30.450.40">
    <property type="match status" value="1"/>
</dbReference>
<name>A0A4U0SKR7_9ACTN</name>
<keyword evidence="1" id="KW-0805">Transcription regulation</keyword>
<feature type="domain" description="HTH iclR-type" evidence="4">
    <location>
        <begin position="21"/>
        <end position="83"/>
    </location>
</feature>
<dbReference type="InterPro" id="IPR029016">
    <property type="entry name" value="GAF-like_dom_sf"/>
</dbReference>
<organism evidence="6 7">
    <name type="scientific">Actinacidiphila oryziradicis</name>
    <dbReference type="NCBI Taxonomy" id="2571141"/>
    <lineage>
        <taxon>Bacteria</taxon>
        <taxon>Bacillati</taxon>
        <taxon>Actinomycetota</taxon>
        <taxon>Actinomycetes</taxon>
        <taxon>Kitasatosporales</taxon>
        <taxon>Streptomycetaceae</taxon>
        <taxon>Actinacidiphila</taxon>
    </lineage>
</organism>
<keyword evidence="3" id="KW-0804">Transcription</keyword>
<dbReference type="GO" id="GO:0045892">
    <property type="term" value="P:negative regulation of DNA-templated transcription"/>
    <property type="evidence" value="ECO:0007669"/>
    <property type="project" value="TreeGrafter"/>
</dbReference>
<dbReference type="InterPro" id="IPR050707">
    <property type="entry name" value="HTH_MetabolicPath_Reg"/>
</dbReference>
<dbReference type="SMART" id="SM00346">
    <property type="entry name" value="HTH_ICLR"/>
    <property type="match status" value="1"/>
</dbReference>
<reference evidence="6 7" key="1">
    <citation type="submission" date="2019-04" db="EMBL/GenBank/DDBJ databases">
        <title>Streptomyces oryziradicis sp. nov., a novel actinomycete isolated from rhizosphere soil of rice (Oryza sativa L.).</title>
        <authorList>
            <person name="Li C."/>
        </authorList>
    </citation>
    <scope>NUCLEOTIDE SEQUENCE [LARGE SCALE GENOMIC DNA]</scope>
    <source>
        <strain evidence="6 7">NEAU-C40</strain>
    </source>
</reference>
<dbReference type="PROSITE" id="PS51078">
    <property type="entry name" value="ICLR_ED"/>
    <property type="match status" value="1"/>
</dbReference>
<evidence type="ECO:0000313" key="6">
    <source>
        <dbReference type="EMBL" id="TKA10434.1"/>
    </source>
</evidence>